<evidence type="ECO:0000313" key="1">
    <source>
        <dbReference type="EMBL" id="KAF9884977.1"/>
    </source>
</evidence>
<dbReference type="EMBL" id="VCAU01000107">
    <property type="protein sequence ID" value="KAF9884977.1"/>
    <property type="molecule type" value="Genomic_DNA"/>
</dbReference>
<comment type="caution">
    <text evidence="1">The sequence shown here is derived from an EMBL/GenBank/DDBJ whole genome shotgun (WGS) entry which is preliminary data.</text>
</comment>
<protein>
    <submittedName>
        <fullName evidence="1">Uncharacterized protein</fullName>
    </submittedName>
</protein>
<organism evidence="1 2">
    <name type="scientific">Aspergillus nanangensis</name>
    <dbReference type="NCBI Taxonomy" id="2582783"/>
    <lineage>
        <taxon>Eukaryota</taxon>
        <taxon>Fungi</taxon>
        <taxon>Dikarya</taxon>
        <taxon>Ascomycota</taxon>
        <taxon>Pezizomycotina</taxon>
        <taxon>Eurotiomycetes</taxon>
        <taxon>Eurotiomycetidae</taxon>
        <taxon>Eurotiales</taxon>
        <taxon>Aspergillaceae</taxon>
        <taxon>Aspergillus</taxon>
        <taxon>Aspergillus subgen. Circumdati</taxon>
    </lineage>
</organism>
<reference evidence="1" key="1">
    <citation type="journal article" date="2019" name="Beilstein J. Org. Chem.">
        <title>Nanangenines: drimane sesquiterpenoids as the dominant metabolite cohort of a novel Australian fungus, Aspergillus nanangensis.</title>
        <authorList>
            <person name="Lacey H.J."/>
            <person name="Gilchrist C.L.M."/>
            <person name="Crombie A."/>
            <person name="Kalaitzis J.A."/>
            <person name="Vuong D."/>
            <person name="Rutledge P.J."/>
            <person name="Turner P."/>
            <person name="Pitt J.I."/>
            <person name="Lacey E."/>
            <person name="Chooi Y.H."/>
            <person name="Piggott A.M."/>
        </authorList>
    </citation>
    <scope>NUCLEOTIDE SEQUENCE</scope>
    <source>
        <strain evidence="1">MST-FP2251</strain>
    </source>
</reference>
<gene>
    <name evidence="1" type="ORF">FE257_000887</name>
</gene>
<evidence type="ECO:0000313" key="2">
    <source>
        <dbReference type="Proteomes" id="UP001194746"/>
    </source>
</evidence>
<dbReference type="Proteomes" id="UP001194746">
    <property type="component" value="Unassembled WGS sequence"/>
</dbReference>
<reference evidence="1" key="2">
    <citation type="submission" date="2020-02" db="EMBL/GenBank/DDBJ databases">
        <authorList>
            <person name="Gilchrist C.L.M."/>
            <person name="Chooi Y.-H."/>
        </authorList>
    </citation>
    <scope>NUCLEOTIDE SEQUENCE</scope>
    <source>
        <strain evidence="1">MST-FP2251</strain>
    </source>
</reference>
<accession>A0AAD4CER3</accession>
<dbReference type="AlphaFoldDB" id="A0AAD4CER3"/>
<name>A0AAD4CER3_ASPNN</name>
<proteinExistence type="predicted"/>
<sequence>MADSSHIYDLPSWSFVEPIDASFMGISDDHLENNMMTPFELPEWDLAAMEQLEAIHYPTKPEGCLPAQANSSSIFTDLKTAKDMIATQDFSFDLDELLRSTSQMATERALFMTTPTTTTTTTTSPSSMGLYASPMMDPCSSPDGGSHWSSSSVSEADWEREMGATAGVHAPPFYTLPDATFIQQQQQQQKHKQPEEEGLLTPLEMPDGSTRFTSNWLPVDPQGGFTIGPEAPFSCDLEYPTYSQDAFISIDQTV</sequence>
<keyword evidence="2" id="KW-1185">Reference proteome</keyword>